<evidence type="ECO:0000256" key="1">
    <source>
        <dbReference type="SAM" id="MobiDB-lite"/>
    </source>
</evidence>
<organism evidence="2 3">
    <name type="scientific">Ataeniobius toweri</name>
    <dbReference type="NCBI Taxonomy" id="208326"/>
    <lineage>
        <taxon>Eukaryota</taxon>
        <taxon>Metazoa</taxon>
        <taxon>Chordata</taxon>
        <taxon>Craniata</taxon>
        <taxon>Vertebrata</taxon>
        <taxon>Euteleostomi</taxon>
        <taxon>Actinopterygii</taxon>
        <taxon>Neopterygii</taxon>
        <taxon>Teleostei</taxon>
        <taxon>Neoteleostei</taxon>
        <taxon>Acanthomorphata</taxon>
        <taxon>Ovalentaria</taxon>
        <taxon>Atherinomorphae</taxon>
        <taxon>Cyprinodontiformes</taxon>
        <taxon>Goodeidae</taxon>
        <taxon>Ataeniobius</taxon>
    </lineage>
</organism>
<sequence length="75" mass="8371">MSSAPLTKHSPFIQSTGTGPRLRQSLSSLLLLSAGRCDAVLSRCEHREGHADGHRERLDYYTSFYTGMDNSLHHL</sequence>
<accession>A0ABU7C684</accession>
<protein>
    <submittedName>
        <fullName evidence="2">Uncharacterized protein</fullName>
    </submittedName>
</protein>
<keyword evidence="3" id="KW-1185">Reference proteome</keyword>
<dbReference type="EMBL" id="JAHUTI010079051">
    <property type="protein sequence ID" value="MED6257290.1"/>
    <property type="molecule type" value="Genomic_DNA"/>
</dbReference>
<comment type="caution">
    <text evidence="2">The sequence shown here is derived from an EMBL/GenBank/DDBJ whole genome shotgun (WGS) entry which is preliminary data.</text>
</comment>
<evidence type="ECO:0000313" key="2">
    <source>
        <dbReference type="EMBL" id="MED6257290.1"/>
    </source>
</evidence>
<gene>
    <name evidence="2" type="ORF">ATANTOWER_018090</name>
</gene>
<dbReference type="Proteomes" id="UP001345963">
    <property type="component" value="Unassembled WGS sequence"/>
</dbReference>
<evidence type="ECO:0000313" key="3">
    <source>
        <dbReference type="Proteomes" id="UP001345963"/>
    </source>
</evidence>
<proteinExistence type="predicted"/>
<feature type="region of interest" description="Disordered" evidence="1">
    <location>
        <begin position="1"/>
        <end position="20"/>
    </location>
</feature>
<name>A0ABU7C684_9TELE</name>
<reference evidence="2 3" key="1">
    <citation type="submission" date="2021-07" db="EMBL/GenBank/DDBJ databases">
        <authorList>
            <person name="Palmer J.M."/>
        </authorList>
    </citation>
    <scope>NUCLEOTIDE SEQUENCE [LARGE SCALE GENOMIC DNA]</scope>
    <source>
        <strain evidence="2 3">AT_MEX2019</strain>
        <tissue evidence="2">Muscle</tissue>
    </source>
</reference>